<keyword evidence="3" id="KW-1185">Reference proteome</keyword>
<gene>
    <name evidence="2" type="ORF">HD597_010791</name>
</gene>
<organism evidence="2 3">
    <name type="scientific">Nonomuraea thailandensis</name>
    <dbReference type="NCBI Taxonomy" id="1188745"/>
    <lineage>
        <taxon>Bacteria</taxon>
        <taxon>Bacillati</taxon>
        <taxon>Actinomycetota</taxon>
        <taxon>Actinomycetes</taxon>
        <taxon>Streptosporangiales</taxon>
        <taxon>Streptosporangiaceae</taxon>
        <taxon>Nonomuraea</taxon>
    </lineage>
</organism>
<reference evidence="2" key="1">
    <citation type="submission" date="2022-06" db="EMBL/GenBank/DDBJ databases">
        <title>Sequencing the genomes of 1000 actinobacteria strains.</title>
        <authorList>
            <person name="Klenk H.-P."/>
        </authorList>
    </citation>
    <scope>NUCLEOTIDE SEQUENCE</scope>
    <source>
        <strain evidence="2">DSM 46694</strain>
    </source>
</reference>
<dbReference type="InterPro" id="IPR011990">
    <property type="entry name" value="TPR-like_helical_dom_sf"/>
</dbReference>
<dbReference type="EMBL" id="JAMZEB010000002">
    <property type="protein sequence ID" value="MCP2363771.1"/>
    <property type="molecule type" value="Genomic_DNA"/>
</dbReference>
<protein>
    <submittedName>
        <fullName evidence="2">Tetratricopeptide (TPR) repeat protein</fullName>
    </submittedName>
</protein>
<dbReference type="InterPro" id="IPR049052">
    <property type="entry name" value="nSTAND1"/>
</dbReference>
<dbReference type="Pfam" id="PF20703">
    <property type="entry name" value="nSTAND1"/>
    <property type="match status" value="1"/>
</dbReference>
<dbReference type="RefSeq" id="WP_253755638.1">
    <property type="nucleotide sequence ID" value="NZ_BAABKA010000006.1"/>
</dbReference>
<evidence type="ECO:0000313" key="3">
    <source>
        <dbReference type="Proteomes" id="UP001139648"/>
    </source>
</evidence>
<feature type="domain" description="Novel STAND NTPase 1" evidence="1">
    <location>
        <begin position="14"/>
        <end position="252"/>
    </location>
</feature>
<dbReference type="Gene3D" id="1.25.40.10">
    <property type="entry name" value="Tetratricopeptide repeat domain"/>
    <property type="match status" value="1"/>
</dbReference>
<dbReference type="Proteomes" id="UP001139648">
    <property type="component" value="Unassembled WGS sequence"/>
</dbReference>
<name>A0A9X2GRE1_9ACTN</name>
<sequence length="521" mass="57336">MAGIPAALRRRRSPFIGPRPFTAHDESLFFGRSDEIRLLRGLWRRNRLTILHSDAAAGKTSLLRAGLIPKLRADNANVLPLGRATSCRVWPVAALPGHNPYVLTLLSSWDPEESPGRLAELSIGEFVRGRQTLDSDGEPALIFAAVDQAEAFLRRQEPRKGHRRRLLDELFEALARRPNLRLLLAVRSDYLDDLRHEVKDAGRPECAEYHLRPLTPEAAADVVSRSAQAMRLHFPPAEVEELLEELRAIRDGSGRVSRLTRAIDPLLLQVAGAHLWRDPPAHDHFVSTRLRAEVERALADWCGRTLAAAAAEHELPPRELESWLRRALLQRGSAGPAPPAGITDAFLHSLEDRHLITNARHSAGPDLRRRRLLAPLRRLDAGQWPAPPPDPAALLCAAGRARDAGEPGRAGRLALEAARVCPPKEMRVRADIESLLGNLCYEQRSLDEAIARYLAAATLYEALNDCASVGWILAAVGRISLAQGRRSTAIEHLMAAVSRIPNDPVVRTGLGQALKGGIADQ</sequence>
<comment type="caution">
    <text evidence="2">The sequence shown here is derived from an EMBL/GenBank/DDBJ whole genome shotgun (WGS) entry which is preliminary data.</text>
</comment>
<evidence type="ECO:0000313" key="2">
    <source>
        <dbReference type="EMBL" id="MCP2363771.1"/>
    </source>
</evidence>
<dbReference type="SUPFAM" id="SSF48452">
    <property type="entry name" value="TPR-like"/>
    <property type="match status" value="1"/>
</dbReference>
<dbReference type="AlphaFoldDB" id="A0A9X2GRE1"/>
<evidence type="ECO:0000259" key="1">
    <source>
        <dbReference type="Pfam" id="PF20703"/>
    </source>
</evidence>
<accession>A0A9X2GRE1</accession>
<proteinExistence type="predicted"/>